<dbReference type="OrthoDB" id="21703at2"/>
<gene>
    <name evidence="2" type="ORF">ELAC_0879</name>
</gene>
<feature type="transmembrane region" description="Helical" evidence="1">
    <location>
        <begin position="51"/>
        <end position="69"/>
    </location>
</feature>
<name>A0A0H5DQ94_9BACT</name>
<organism evidence="2 3">
    <name type="scientific">Estrella lausannensis</name>
    <dbReference type="NCBI Taxonomy" id="483423"/>
    <lineage>
        <taxon>Bacteria</taxon>
        <taxon>Pseudomonadati</taxon>
        <taxon>Chlamydiota</taxon>
        <taxon>Chlamydiia</taxon>
        <taxon>Parachlamydiales</taxon>
        <taxon>Candidatus Criblamydiaceae</taxon>
        <taxon>Estrella</taxon>
    </lineage>
</organism>
<evidence type="ECO:0000313" key="3">
    <source>
        <dbReference type="Proteomes" id="UP000220251"/>
    </source>
</evidence>
<dbReference type="Proteomes" id="UP000220251">
    <property type="component" value="Unassembled WGS sequence"/>
</dbReference>
<dbReference type="AlphaFoldDB" id="A0A0H5DQ94"/>
<evidence type="ECO:0000313" key="2">
    <source>
        <dbReference type="EMBL" id="CRX38228.1"/>
    </source>
</evidence>
<sequence length="84" mass="9614">MTFDDLSWLLVAVSLLGNVYVIKKNVIGQWLWAFGNLGWIFFDVYKEAYSQAFLFAVYLGMCIWGIIAWTKEAREKNAAAKTTP</sequence>
<accession>A0A0H5DQ94</accession>
<evidence type="ECO:0000256" key="1">
    <source>
        <dbReference type="SAM" id="Phobius"/>
    </source>
</evidence>
<reference evidence="3" key="1">
    <citation type="submission" date="2015-06" db="EMBL/GenBank/DDBJ databases">
        <authorList>
            <person name="Bertelli C."/>
        </authorList>
    </citation>
    <scope>NUCLEOTIDE SEQUENCE [LARGE SCALE GENOMIC DNA]</scope>
    <source>
        <strain evidence="3">CRIB-30</strain>
    </source>
</reference>
<dbReference type="EMBL" id="CWGJ01000011">
    <property type="protein sequence ID" value="CRX38228.1"/>
    <property type="molecule type" value="Genomic_DNA"/>
</dbReference>
<keyword evidence="3" id="KW-1185">Reference proteome</keyword>
<dbReference type="RefSeq" id="WP_098038077.1">
    <property type="nucleotide sequence ID" value="NZ_CWGJ01000011.1"/>
</dbReference>
<proteinExistence type="predicted"/>
<keyword evidence="1" id="KW-1133">Transmembrane helix</keyword>
<protein>
    <submittedName>
        <fullName evidence="2">Conserved putative membrane protein</fullName>
    </submittedName>
</protein>
<keyword evidence="1" id="KW-0472">Membrane</keyword>
<keyword evidence="1" id="KW-0812">Transmembrane</keyword>